<organism evidence="4 5">
    <name type="scientific">Pseudooceanicola sediminis</name>
    <dbReference type="NCBI Taxonomy" id="2211117"/>
    <lineage>
        <taxon>Bacteria</taxon>
        <taxon>Pseudomonadati</taxon>
        <taxon>Pseudomonadota</taxon>
        <taxon>Alphaproteobacteria</taxon>
        <taxon>Rhodobacterales</taxon>
        <taxon>Paracoccaceae</taxon>
        <taxon>Pseudooceanicola</taxon>
    </lineage>
</organism>
<dbReference type="CDD" id="cd04301">
    <property type="entry name" value="NAT_SF"/>
    <property type="match status" value="1"/>
</dbReference>
<evidence type="ECO:0000256" key="2">
    <source>
        <dbReference type="ARBA" id="ARBA00023315"/>
    </source>
</evidence>
<dbReference type="Gene3D" id="3.40.630.30">
    <property type="match status" value="1"/>
</dbReference>
<dbReference type="OrthoDB" id="5459937at2"/>
<evidence type="ECO:0000313" key="5">
    <source>
        <dbReference type="Proteomes" id="UP000265848"/>
    </source>
</evidence>
<dbReference type="PANTHER" id="PTHR43072:SF23">
    <property type="entry name" value="UPF0039 PROTEIN C11D3.02C"/>
    <property type="match status" value="1"/>
</dbReference>
<name>A0A399IXP8_9RHOB</name>
<dbReference type="InterPro" id="IPR000182">
    <property type="entry name" value="GNAT_dom"/>
</dbReference>
<feature type="domain" description="N-acetyltransferase" evidence="3">
    <location>
        <begin position="3"/>
        <end position="165"/>
    </location>
</feature>
<reference evidence="4 5" key="1">
    <citation type="submission" date="2018-08" db="EMBL/GenBank/DDBJ databases">
        <title>Pseudooceanicola sediminis CY03 in the family Rhodobacteracea.</title>
        <authorList>
            <person name="Zhang Y.-J."/>
        </authorList>
    </citation>
    <scope>NUCLEOTIDE SEQUENCE [LARGE SCALE GENOMIC DNA]</scope>
    <source>
        <strain evidence="4 5">CY03</strain>
    </source>
</reference>
<sequence>MSLTIRAIAPRDYARVLEIWRPIYRETTATFASEEKTDVTLPIYVETRRAAGRETFVAETDGHLLGFASYDQFRGGDGYVHAMEHTIILAPEARGRGVGRALMQAVEAHALAGGAHVMVAGVSAENTAGVAFHAALGYVETGRMPQVGRKFGRWLDLVLMQRILTP</sequence>
<dbReference type="AlphaFoldDB" id="A0A399IXP8"/>
<evidence type="ECO:0000313" key="4">
    <source>
        <dbReference type="EMBL" id="RII37948.1"/>
    </source>
</evidence>
<evidence type="ECO:0000256" key="1">
    <source>
        <dbReference type="ARBA" id="ARBA00022679"/>
    </source>
</evidence>
<keyword evidence="2" id="KW-0012">Acyltransferase</keyword>
<accession>A0A399IXP8</accession>
<dbReference type="Pfam" id="PF00583">
    <property type="entry name" value="Acetyltransf_1"/>
    <property type="match status" value="1"/>
</dbReference>
<comment type="caution">
    <text evidence="4">The sequence shown here is derived from an EMBL/GenBank/DDBJ whole genome shotgun (WGS) entry which is preliminary data.</text>
</comment>
<dbReference type="EMBL" id="QWJJ01000013">
    <property type="protein sequence ID" value="RII37948.1"/>
    <property type="molecule type" value="Genomic_DNA"/>
</dbReference>
<evidence type="ECO:0000259" key="3">
    <source>
        <dbReference type="PROSITE" id="PS51186"/>
    </source>
</evidence>
<protein>
    <submittedName>
        <fullName evidence="4">N-acetyltransferase family protein</fullName>
    </submittedName>
</protein>
<dbReference type="InterPro" id="IPR016181">
    <property type="entry name" value="Acyl_CoA_acyltransferase"/>
</dbReference>
<dbReference type="PANTHER" id="PTHR43072">
    <property type="entry name" value="N-ACETYLTRANSFERASE"/>
    <property type="match status" value="1"/>
</dbReference>
<dbReference type="SUPFAM" id="SSF55729">
    <property type="entry name" value="Acyl-CoA N-acyltransferases (Nat)"/>
    <property type="match status" value="1"/>
</dbReference>
<keyword evidence="1 4" id="KW-0808">Transferase</keyword>
<dbReference type="PROSITE" id="PS51186">
    <property type="entry name" value="GNAT"/>
    <property type="match status" value="1"/>
</dbReference>
<keyword evidence="5" id="KW-1185">Reference proteome</keyword>
<dbReference type="Proteomes" id="UP000265848">
    <property type="component" value="Unassembled WGS sequence"/>
</dbReference>
<proteinExistence type="predicted"/>
<gene>
    <name evidence="4" type="ORF">DL237_14850</name>
</gene>
<dbReference type="GO" id="GO:0016747">
    <property type="term" value="F:acyltransferase activity, transferring groups other than amino-acyl groups"/>
    <property type="evidence" value="ECO:0007669"/>
    <property type="project" value="InterPro"/>
</dbReference>
<dbReference type="RefSeq" id="WP_119399871.1">
    <property type="nucleotide sequence ID" value="NZ_QWJJ01000013.1"/>
</dbReference>